<dbReference type="AlphaFoldDB" id="A0A8E6B3K6"/>
<evidence type="ECO:0008006" key="3">
    <source>
        <dbReference type="Google" id="ProtNLM"/>
    </source>
</evidence>
<proteinExistence type="predicted"/>
<protein>
    <recommendedName>
        <fullName evidence="3">Lipoprotein</fullName>
    </recommendedName>
</protein>
<reference evidence="1" key="1">
    <citation type="submission" date="2021-05" db="EMBL/GenBank/DDBJ databases">
        <title>Complete genome sequence of the cellulolytic planctomycete Telmatocola sphagniphila SP2T and characterization of the first cellulase from planctomycetes.</title>
        <authorList>
            <person name="Rakitin A.L."/>
            <person name="Beletsky A.V."/>
            <person name="Naumoff D.G."/>
            <person name="Kulichevskaya I.S."/>
            <person name="Mardanov A.V."/>
            <person name="Ravin N.V."/>
            <person name="Dedysh S.N."/>
        </authorList>
    </citation>
    <scope>NUCLEOTIDE SEQUENCE</scope>
    <source>
        <strain evidence="1">SP2T</strain>
    </source>
</reference>
<evidence type="ECO:0000313" key="1">
    <source>
        <dbReference type="EMBL" id="QVL29913.1"/>
    </source>
</evidence>
<organism evidence="1 2">
    <name type="scientific">Telmatocola sphagniphila</name>
    <dbReference type="NCBI Taxonomy" id="1123043"/>
    <lineage>
        <taxon>Bacteria</taxon>
        <taxon>Pseudomonadati</taxon>
        <taxon>Planctomycetota</taxon>
        <taxon>Planctomycetia</taxon>
        <taxon>Gemmatales</taxon>
        <taxon>Gemmataceae</taxon>
    </lineage>
</organism>
<gene>
    <name evidence="1" type="ORF">KIH39_13645</name>
</gene>
<dbReference type="Proteomes" id="UP000676194">
    <property type="component" value="Chromosome"/>
</dbReference>
<sequence length="138" mass="15472">MSIRQLKFFVLILVVCGCNKAGHHVRVTLPVGFQGEIKIYHDDPLGEEILIIQNQVSLQIPDSGVLRIKNKYLLYEWHSKSMSFADGEAIPDASLDTVSDLTIAKRAGGSDSKGYVFYFVGDLTHFNSWKRKIESGLE</sequence>
<evidence type="ECO:0000313" key="2">
    <source>
        <dbReference type="Proteomes" id="UP000676194"/>
    </source>
</evidence>
<accession>A0A8E6B3K6</accession>
<name>A0A8E6B3K6_9BACT</name>
<dbReference type="RefSeq" id="WP_213493795.1">
    <property type="nucleotide sequence ID" value="NZ_CP074694.1"/>
</dbReference>
<keyword evidence="2" id="KW-1185">Reference proteome</keyword>
<dbReference type="EMBL" id="CP074694">
    <property type="protein sequence ID" value="QVL29913.1"/>
    <property type="molecule type" value="Genomic_DNA"/>
</dbReference>
<dbReference type="KEGG" id="tsph:KIH39_13645"/>
<dbReference type="PROSITE" id="PS51257">
    <property type="entry name" value="PROKAR_LIPOPROTEIN"/>
    <property type="match status" value="1"/>
</dbReference>